<feature type="transmembrane region" description="Helical" evidence="2">
    <location>
        <begin position="560"/>
        <end position="579"/>
    </location>
</feature>
<evidence type="ECO:0000256" key="2">
    <source>
        <dbReference type="SAM" id="Phobius"/>
    </source>
</evidence>
<protein>
    <recommendedName>
        <fullName evidence="5">Xanthine/uracil/vitamin C permease</fullName>
    </recommendedName>
</protein>
<keyword evidence="2" id="KW-0812">Transmembrane</keyword>
<feature type="transmembrane region" description="Helical" evidence="2">
    <location>
        <begin position="343"/>
        <end position="361"/>
    </location>
</feature>
<feature type="transmembrane region" description="Helical" evidence="2">
    <location>
        <begin position="486"/>
        <end position="506"/>
    </location>
</feature>
<feature type="transmembrane region" description="Helical" evidence="2">
    <location>
        <begin position="428"/>
        <end position="448"/>
    </location>
</feature>
<feature type="transmembrane region" description="Helical" evidence="2">
    <location>
        <begin position="174"/>
        <end position="194"/>
    </location>
</feature>
<reference evidence="3" key="1">
    <citation type="submission" date="2021-01" db="EMBL/GenBank/DDBJ databases">
        <authorList>
            <person name="Corre E."/>
            <person name="Pelletier E."/>
            <person name="Niang G."/>
            <person name="Scheremetjew M."/>
            <person name="Finn R."/>
            <person name="Kale V."/>
            <person name="Holt S."/>
            <person name="Cochrane G."/>
            <person name="Meng A."/>
            <person name="Brown T."/>
            <person name="Cohen L."/>
        </authorList>
    </citation>
    <scope>NUCLEOTIDE SEQUENCE</scope>
    <source>
        <strain evidence="3">NY070348D</strain>
    </source>
</reference>
<evidence type="ECO:0000313" key="4">
    <source>
        <dbReference type="EMBL" id="CAD9664394.1"/>
    </source>
</evidence>
<feature type="transmembrane region" description="Helical" evidence="2">
    <location>
        <begin position="200"/>
        <end position="221"/>
    </location>
</feature>
<evidence type="ECO:0000313" key="3">
    <source>
        <dbReference type="EMBL" id="CAD9664390.1"/>
    </source>
</evidence>
<organism evidence="3">
    <name type="scientific">Mucochytrium quahogii</name>
    <dbReference type="NCBI Taxonomy" id="96639"/>
    <lineage>
        <taxon>Eukaryota</taxon>
        <taxon>Sar</taxon>
        <taxon>Stramenopiles</taxon>
        <taxon>Bigyra</taxon>
        <taxon>Labyrinthulomycetes</taxon>
        <taxon>Thraustochytrida</taxon>
        <taxon>Thraustochytriidae</taxon>
        <taxon>Mucochytrium</taxon>
    </lineage>
</organism>
<feature type="compositionally biased region" description="Polar residues" evidence="1">
    <location>
        <begin position="626"/>
        <end position="645"/>
    </location>
</feature>
<feature type="transmembrane region" description="Helical" evidence="2">
    <location>
        <begin position="398"/>
        <end position="416"/>
    </location>
</feature>
<feature type="transmembrane region" description="Helical" evidence="2">
    <location>
        <begin position="454"/>
        <end position="479"/>
    </location>
</feature>
<feature type="transmembrane region" description="Helical" evidence="2">
    <location>
        <begin position="253"/>
        <end position="272"/>
    </location>
</feature>
<feature type="transmembrane region" description="Helical" evidence="2">
    <location>
        <begin position="37"/>
        <end position="59"/>
    </location>
</feature>
<dbReference type="EMBL" id="HBHK01001644">
    <property type="protein sequence ID" value="CAD9664390.1"/>
    <property type="molecule type" value="Transcribed_RNA"/>
</dbReference>
<evidence type="ECO:0008006" key="5">
    <source>
        <dbReference type="Google" id="ProtNLM"/>
    </source>
</evidence>
<dbReference type="PANTHER" id="PTHR31610:SF0">
    <property type="entry name" value="SLC26A_SULP TRANSPORTER DOMAIN-CONTAINING PROTEIN"/>
    <property type="match status" value="1"/>
</dbReference>
<feature type="transmembrane region" description="Helical" evidence="2">
    <location>
        <begin position="300"/>
        <end position="323"/>
    </location>
</feature>
<dbReference type="EMBL" id="HBHK01001645">
    <property type="protein sequence ID" value="CAD9664394.1"/>
    <property type="molecule type" value="Transcribed_RNA"/>
</dbReference>
<dbReference type="AlphaFoldDB" id="A0A7S2W382"/>
<sequence>MGLFKGGNVGAAMMNTFVRPWTHITFKLNDINGFVQLFFDNASTVLILVNLLLNTFWIAPKEAPAGVAAVVQQEANHIVWGRVIPGLAITMIFGNVYYAWMACRVSYQTKRFGDVTALPYGINTPSAFGFIFSLMGPVYGVAASACTASYQPGADEQYGQCLVDAIHTSWKSGVVCNLVAGIITASVGALGPLIGRVTPVGVLLSSLATIGIAFLVLNQLMLSASDPLTGFAPLVLMFVGYLGQVPFWKLPTAGVICLVGLILGWATGTATAEKVSESFQYVKWTGIGTGFEAFDDWSPVATYFGLIFAYALQVAVGTLMNVYSAEMVGDKYPLRESMISDGFGTIIGAIFGTPFMTTVYIGHPAYKATGCTMGYSIMNCTIFFIVSVTGLFAFVNAAIPMVAIVPVVIFVGVMICEEAVRSLPKRQVPVFFFAIIPGICDWACQSGANFGTMQAAFFGVYAFSRASIFFAMILGSIVYFSINRDFAFACGWSVFASACAAIGLIHQEKVSLSNYMSPAGEYCVTREELQFHDNSTCPDGYAECFGDKAGSCGFKNTTKLQFAMSYLLLAGMFLILWACQKFSNGKLVPHVVPEEEEPARVFNGEKPTIADCDPSIITKKIRHGSDNVSSPTTSDQGSSPGQSVV</sequence>
<dbReference type="PANTHER" id="PTHR31610">
    <property type="entry name" value="SLR0360 PROTEIN"/>
    <property type="match status" value="1"/>
</dbReference>
<accession>A0A7S2W382</accession>
<proteinExistence type="predicted"/>
<feature type="transmembrane region" description="Helical" evidence="2">
    <location>
        <begin position="79"/>
        <end position="100"/>
    </location>
</feature>
<keyword evidence="2" id="KW-1133">Transmembrane helix</keyword>
<keyword evidence="2" id="KW-0472">Membrane</keyword>
<name>A0A7S2W382_9STRA</name>
<feature type="transmembrane region" description="Helical" evidence="2">
    <location>
        <begin position="373"/>
        <end position="392"/>
    </location>
</feature>
<feature type="region of interest" description="Disordered" evidence="1">
    <location>
        <begin position="621"/>
        <end position="645"/>
    </location>
</feature>
<gene>
    <name evidence="3" type="ORF">QSP1433_LOCUS1005</name>
    <name evidence="4" type="ORF">QSP1433_LOCUS1006</name>
</gene>
<evidence type="ECO:0000256" key="1">
    <source>
        <dbReference type="SAM" id="MobiDB-lite"/>
    </source>
</evidence>